<evidence type="ECO:0000259" key="4">
    <source>
        <dbReference type="Pfam" id="PF13863"/>
    </source>
</evidence>
<proteinExistence type="predicted"/>
<feature type="compositionally biased region" description="Polar residues" evidence="2">
    <location>
        <begin position="291"/>
        <end position="301"/>
    </location>
</feature>
<dbReference type="EMBL" id="CAUEEQ010079135">
    <property type="protein sequence ID" value="CAJ0968311.1"/>
    <property type="molecule type" value="Genomic_DNA"/>
</dbReference>
<gene>
    <name evidence="5" type="ORF">RIMI_LOCUS22979146</name>
</gene>
<feature type="signal peptide" evidence="3">
    <location>
        <begin position="1"/>
        <end position="32"/>
    </location>
</feature>
<name>A0ABN9MNG8_9NEOB</name>
<evidence type="ECO:0000256" key="2">
    <source>
        <dbReference type="SAM" id="MobiDB-lite"/>
    </source>
</evidence>
<dbReference type="InterPro" id="IPR051147">
    <property type="entry name" value="CFAP_domain-containing"/>
</dbReference>
<feature type="compositionally biased region" description="Basic residues" evidence="2">
    <location>
        <begin position="276"/>
        <end position="290"/>
    </location>
</feature>
<dbReference type="Proteomes" id="UP001176940">
    <property type="component" value="Unassembled WGS sequence"/>
</dbReference>
<comment type="caution">
    <text evidence="5">The sequence shown here is derived from an EMBL/GenBank/DDBJ whole genome shotgun (WGS) entry which is preliminary data.</text>
</comment>
<keyword evidence="3" id="KW-0732">Signal</keyword>
<keyword evidence="1" id="KW-0175">Coiled coil</keyword>
<feature type="domain" description="DUF4200" evidence="4">
    <location>
        <begin position="31"/>
        <end position="104"/>
    </location>
</feature>
<evidence type="ECO:0000313" key="5">
    <source>
        <dbReference type="EMBL" id="CAJ0968311.1"/>
    </source>
</evidence>
<protein>
    <recommendedName>
        <fullName evidence="4">DUF4200 domain-containing protein</fullName>
    </recommendedName>
</protein>
<feature type="region of interest" description="Disordered" evidence="2">
    <location>
        <begin position="54"/>
        <end position="84"/>
    </location>
</feature>
<dbReference type="PANTHER" id="PTHR21683:SF18">
    <property type="entry name" value="COILED-COIL DOMAIN-CONTAINING PROTEIN 42 HOMOLOG"/>
    <property type="match status" value="1"/>
</dbReference>
<reference evidence="5" key="1">
    <citation type="submission" date="2023-07" db="EMBL/GenBank/DDBJ databases">
        <authorList>
            <person name="Stuckert A."/>
        </authorList>
    </citation>
    <scope>NUCLEOTIDE SEQUENCE</scope>
</reference>
<evidence type="ECO:0000313" key="6">
    <source>
        <dbReference type="Proteomes" id="UP001176940"/>
    </source>
</evidence>
<feature type="chain" id="PRO_5045391106" description="DUF4200 domain-containing protein" evidence="3">
    <location>
        <begin position="33"/>
        <end position="301"/>
    </location>
</feature>
<keyword evidence="6" id="KW-1185">Reference proteome</keyword>
<dbReference type="InterPro" id="IPR025252">
    <property type="entry name" value="DUF4200"/>
</dbReference>
<accession>A0ABN9MNG8</accession>
<dbReference type="Pfam" id="PF13863">
    <property type="entry name" value="DUF4200"/>
    <property type="match status" value="1"/>
</dbReference>
<feature type="region of interest" description="Disordered" evidence="2">
    <location>
        <begin position="276"/>
        <end position="301"/>
    </location>
</feature>
<sequence>MPEGPGPIIGETYMYFTALLLLSLCCPQYLEKAVKFEKFLKDSEAKRRRAIAKYQTESRQNEQRQNEITELETQLENKRKRQKTLHEKMKTHKIYEDFLLKMVERVPDNYLEYGIDSPVKAIIRRHETLSLTNENLVNNLTILADEQESSQLRLEALKRQHDTTKLTMTSELSQLQLQYDRLWERNKQLEMTFNREKNQFRNQSVEVGSLLLAVINLADHCHMKHYGPLAAVELSQKLDMIKEYILEKIEIEKLAKSPYEDLQLLSITEENGTKLKKTTGNKKLLHKALNKQRTPSARTKE</sequence>
<organism evidence="5 6">
    <name type="scientific">Ranitomeya imitator</name>
    <name type="common">mimic poison frog</name>
    <dbReference type="NCBI Taxonomy" id="111125"/>
    <lineage>
        <taxon>Eukaryota</taxon>
        <taxon>Metazoa</taxon>
        <taxon>Chordata</taxon>
        <taxon>Craniata</taxon>
        <taxon>Vertebrata</taxon>
        <taxon>Euteleostomi</taxon>
        <taxon>Amphibia</taxon>
        <taxon>Batrachia</taxon>
        <taxon>Anura</taxon>
        <taxon>Neobatrachia</taxon>
        <taxon>Hyloidea</taxon>
        <taxon>Dendrobatidae</taxon>
        <taxon>Dendrobatinae</taxon>
        <taxon>Ranitomeya</taxon>
    </lineage>
</organism>
<dbReference type="PANTHER" id="PTHR21683">
    <property type="entry name" value="COILED-COIL DOMAIN-CONTAINING PROTEIN 42 LIKE-2-LIKE-RELATED"/>
    <property type="match status" value="1"/>
</dbReference>
<evidence type="ECO:0000256" key="3">
    <source>
        <dbReference type="SAM" id="SignalP"/>
    </source>
</evidence>
<evidence type="ECO:0000256" key="1">
    <source>
        <dbReference type="ARBA" id="ARBA00023054"/>
    </source>
</evidence>